<dbReference type="Proteomes" id="UP001139981">
    <property type="component" value="Unassembled WGS sequence"/>
</dbReference>
<accession>A0ACC1M1J5</accession>
<evidence type="ECO:0000313" key="1">
    <source>
        <dbReference type="EMBL" id="KAJ2891298.1"/>
    </source>
</evidence>
<gene>
    <name evidence="1" type="ORF">IWW38_003681</name>
</gene>
<protein>
    <submittedName>
        <fullName evidence="1">Uncharacterized protein</fullName>
    </submittedName>
</protein>
<name>A0ACC1M1J5_9FUNG</name>
<sequence length="217" mass="23588">MPTDSEFILAQGRIAQETRRRRMSDASVPSSMSTIPAPSHPLYGQLPGRQLERRRNTLGSTMMFQTPPPPSSAGMFPPTPPRPATSPQSAGNVLAAEECADSSHMLFLTPLTPPQSPTGARPFAPMQPSCQQQRRFNVVEKMLPPLATIPERCMDVNIEEASIGGSMPRPPPQGFTILTAAGSCEDLEYSQHIVLGSKKIRLARPRLVQIVSSPGHR</sequence>
<dbReference type="EMBL" id="JANBVB010001032">
    <property type="protein sequence ID" value="KAJ2891298.1"/>
    <property type="molecule type" value="Genomic_DNA"/>
</dbReference>
<evidence type="ECO:0000313" key="2">
    <source>
        <dbReference type="Proteomes" id="UP001139981"/>
    </source>
</evidence>
<organism evidence="1 2">
    <name type="scientific">Coemansia aciculifera</name>
    <dbReference type="NCBI Taxonomy" id="417176"/>
    <lineage>
        <taxon>Eukaryota</taxon>
        <taxon>Fungi</taxon>
        <taxon>Fungi incertae sedis</taxon>
        <taxon>Zoopagomycota</taxon>
        <taxon>Kickxellomycotina</taxon>
        <taxon>Kickxellomycetes</taxon>
        <taxon>Kickxellales</taxon>
        <taxon>Kickxellaceae</taxon>
        <taxon>Coemansia</taxon>
    </lineage>
</organism>
<keyword evidence="2" id="KW-1185">Reference proteome</keyword>
<reference evidence="1" key="1">
    <citation type="submission" date="2022-07" db="EMBL/GenBank/DDBJ databases">
        <title>Phylogenomic reconstructions and comparative analyses of Kickxellomycotina fungi.</title>
        <authorList>
            <person name="Reynolds N.K."/>
            <person name="Stajich J.E."/>
            <person name="Barry K."/>
            <person name="Grigoriev I.V."/>
            <person name="Crous P."/>
            <person name="Smith M.E."/>
        </authorList>
    </citation>
    <scope>NUCLEOTIDE SEQUENCE</scope>
    <source>
        <strain evidence="1">CBS 190363</strain>
    </source>
</reference>
<comment type="caution">
    <text evidence="1">The sequence shown here is derived from an EMBL/GenBank/DDBJ whole genome shotgun (WGS) entry which is preliminary data.</text>
</comment>
<proteinExistence type="predicted"/>